<feature type="transmembrane region" description="Helical" evidence="7">
    <location>
        <begin position="369"/>
        <end position="390"/>
    </location>
</feature>
<feature type="transmembrane region" description="Helical" evidence="7">
    <location>
        <begin position="270"/>
        <end position="291"/>
    </location>
</feature>
<feature type="transmembrane region" description="Helical" evidence="7">
    <location>
        <begin position="108"/>
        <end position="134"/>
    </location>
</feature>
<keyword evidence="4 7" id="KW-1133">Transmembrane helix</keyword>
<gene>
    <name evidence="8" type="ORF">J437_LFUL004477</name>
</gene>
<dbReference type="PANTHER" id="PTHR23506:SF26">
    <property type="entry name" value="MFS-TYPE TRANSPORTER SLC18B1"/>
    <property type="match status" value="1"/>
</dbReference>
<evidence type="ECO:0000256" key="2">
    <source>
        <dbReference type="ARBA" id="ARBA00022448"/>
    </source>
</evidence>
<comment type="subcellular location">
    <subcellularLocation>
        <location evidence="1">Membrane</location>
        <topology evidence="1">Multi-pass membrane protein</topology>
    </subcellularLocation>
</comment>
<accession>A0A8K0K071</accession>
<proteinExistence type="predicted"/>
<dbReference type="PANTHER" id="PTHR23506">
    <property type="entry name" value="GH10249P"/>
    <property type="match status" value="1"/>
</dbReference>
<dbReference type="Gene3D" id="1.20.1720.10">
    <property type="entry name" value="Multidrug resistance protein D"/>
    <property type="match status" value="1"/>
</dbReference>
<dbReference type="Gene3D" id="1.20.1250.20">
    <property type="entry name" value="MFS general substrate transporter like domains"/>
    <property type="match status" value="2"/>
</dbReference>
<dbReference type="GO" id="GO:0022857">
    <property type="term" value="F:transmembrane transporter activity"/>
    <property type="evidence" value="ECO:0007669"/>
    <property type="project" value="InterPro"/>
</dbReference>
<dbReference type="InterPro" id="IPR050930">
    <property type="entry name" value="MFS_Vesicular_Transporter"/>
</dbReference>
<evidence type="ECO:0000313" key="9">
    <source>
        <dbReference type="Proteomes" id="UP000792457"/>
    </source>
</evidence>
<evidence type="ECO:0000256" key="7">
    <source>
        <dbReference type="SAM" id="Phobius"/>
    </source>
</evidence>
<dbReference type="InterPro" id="IPR011701">
    <property type="entry name" value="MFS"/>
</dbReference>
<feature type="transmembrane region" description="Helical" evidence="7">
    <location>
        <begin position="77"/>
        <end position="96"/>
    </location>
</feature>
<name>A0A8K0K071_LADFU</name>
<dbReference type="Pfam" id="PF07690">
    <property type="entry name" value="MFS_1"/>
    <property type="match status" value="1"/>
</dbReference>
<keyword evidence="5 7" id="KW-0472">Membrane</keyword>
<protein>
    <recommendedName>
        <fullName evidence="10">Major facilitator superfamily (MFS) profile domain-containing protein</fullName>
    </recommendedName>
</protein>
<feature type="transmembrane region" description="Helical" evidence="7">
    <location>
        <begin position="303"/>
        <end position="323"/>
    </location>
</feature>
<organism evidence="8 9">
    <name type="scientific">Ladona fulva</name>
    <name type="common">Scarce chaser dragonfly</name>
    <name type="synonym">Libellula fulva</name>
    <dbReference type="NCBI Taxonomy" id="123851"/>
    <lineage>
        <taxon>Eukaryota</taxon>
        <taxon>Metazoa</taxon>
        <taxon>Ecdysozoa</taxon>
        <taxon>Arthropoda</taxon>
        <taxon>Hexapoda</taxon>
        <taxon>Insecta</taxon>
        <taxon>Pterygota</taxon>
        <taxon>Palaeoptera</taxon>
        <taxon>Odonata</taxon>
        <taxon>Epiprocta</taxon>
        <taxon>Anisoptera</taxon>
        <taxon>Libelluloidea</taxon>
        <taxon>Libellulidae</taxon>
        <taxon>Ladona</taxon>
    </lineage>
</organism>
<dbReference type="EMBL" id="KZ308238">
    <property type="protein sequence ID" value="KAG8225476.1"/>
    <property type="molecule type" value="Genomic_DNA"/>
</dbReference>
<feature type="transmembrane region" description="Helical" evidence="7">
    <location>
        <begin position="344"/>
        <end position="363"/>
    </location>
</feature>
<evidence type="ECO:0000256" key="4">
    <source>
        <dbReference type="ARBA" id="ARBA00022989"/>
    </source>
</evidence>
<reference evidence="8" key="1">
    <citation type="submission" date="2013-04" db="EMBL/GenBank/DDBJ databases">
        <authorList>
            <person name="Qu J."/>
            <person name="Murali S.C."/>
            <person name="Bandaranaike D."/>
            <person name="Bellair M."/>
            <person name="Blankenburg K."/>
            <person name="Chao H."/>
            <person name="Dinh H."/>
            <person name="Doddapaneni H."/>
            <person name="Downs B."/>
            <person name="Dugan-Rocha S."/>
            <person name="Elkadiri S."/>
            <person name="Gnanaolivu R.D."/>
            <person name="Hernandez B."/>
            <person name="Javaid M."/>
            <person name="Jayaseelan J.C."/>
            <person name="Lee S."/>
            <person name="Li M."/>
            <person name="Ming W."/>
            <person name="Munidasa M."/>
            <person name="Muniz J."/>
            <person name="Nguyen L."/>
            <person name="Ongeri F."/>
            <person name="Osuji N."/>
            <person name="Pu L.-L."/>
            <person name="Puazo M."/>
            <person name="Qu C."/>
            <person name="Quiroz J."/>
            <person name="Raj R."/>
            <person name="Weissenberger G."/>
            <person name="Xin Y."/>
            <person name="Zou X."/>
            <person name="Han Y."/>
            <person name="Richards S."/>
            <person name="Worley K."/>
            <person name="Muzny D."/>
            <person name="Gibbs R."/>
        </authorList>
    </citation>
    <scope>NUCLEOTIDE SEQUENCE</scope>
    <source>
        <strain evidence="8">Sampled in the wild</strain>
    </source>
</reference>
<evidence type="ECO:0000256" key="6">
    <source>
        <dbReference type="SAM" id="MobiDB-lite"/>
    </source>
</evidence>
<feature type="transmembrane region" description="Helical" evidence="7">
    <location>
        <begin position="146"/>
        <end position="170"/>
    </location>
</feature>
<comment type="caution">
    <text evidence="8">The sequence shown here is derived from an EMBL/GenBank/DDBJ whole genome shotgun (WGS) entry which is preliminary data.</text>
</comment>
<dbReference type="SUPFAM" id="SSF103473">
    <property type="entry name" value="MFS general substrate transporter"/>
    <property type="match status" value="1"/>
</dbReference>
<evidence type="ECO:0000313" key="8">
    <source>
        <dbReference type="EMBL" id="KAG8225476.1"/>
    </source>
</evidence>
<keyword evidence="2" id="KW-0813">Transport</keyword>
<feature type="transmembrane region" description="Helical" evidence="7">
    <location>
        <begin position="177"/>
        <end position="195"/>
    </location>
</feature>
<dbReference type="OrthoDB" id="446368at2759"/>
<dbReference type="AlphaFoldDB" id="A0A8K0K071"/>
<dbReference type="Proteomes" id="UP000792457">
    <property type="component" value="Unassembled WGS sequence"/>
</dbReference>
<evidence type="ECO:0000256" key="3">
    <source>
        <dbReference type="ARBA" id="ARBA00022692"/>
    </source>
</evidence>
<dbReference type="InterPro" id="IPR036259">
    <property type="entry name" value="MFS_trans_sf"/>
</dbReference>
<keyword evidence="3 7" id="KW-0812">Transmembrane</keyword>
<reference evidence="8" key="2">
    <citation type="submission" date="2017-10" db="EMBL/GenBank/DDBJ databases">
        <title>Ladona fulva Genome sequencing and assembly.</title>
        <authorList>
            <person name="Murali S."/>
            <person name="Richards S."/>
            <person name="Bandaranaike D."/>
            <person name="Bellair M."/>
            <person name="Blankenburg K."/>
            <person name="Chao H."/>
            <person name="Dinh H."/>
            <person name="Doddapaneni H."/>
            <person name="Dugan-Rocha S."/>
            <person name="Elkadiri S."/>
            <person name="Gnanaolivu R."/>
            <person name="Hernandez B."/>
            <person name="Skinner E."/>
            <person name="Javaid M."/>
            <person name="Lee S."/>
            <person name="Li M."/>
            <person name="Ming W."/>
            <person name="Munidasa M."/>
            <person name="Muniz J."/>
            <person name="Nguyen L."/>
            <person name="Hughes D."/>
            <person name="Osuji N."/>
            <person name="Pu L.-L."/>
            <person name="Puazo M."/>
            <person name="Qu C."/>
            <person name="Quiroz J."/>
            <person name="Raj R."/>
            <person name="Weissenberger G."/>
            <person name="Xin Y."/>
            <person name="Zou X."/>
            <person name="Han Y."/>
            <person name="Worley K."/>
            <person name="Muzny D."/>
            <person name="Gibbs R."/>
        </authorList>
    </citation>
    <scope>NUCLEOTIDE SEQUENCE</scope>
    <source>
        <strain evidence="8">Sampled in the wild</strain>
    </source>
</reference>
<evidence type="ECO:0000256" key="5">
    <source>
        <dbReference type="ARBA" id="ARBA00023136"/>
    </source>
</evidence>
<evidence type="ECO:0008006" key="10">
    <source>
        <dbReference type="Google" id="ProtNLM"/>
    </source>
</evidence>
<feature type="region of interest" description="Disordered" evidence="6">
    <location>
        <begin position="203"/>
        <end position="222"/>
    </location>
</feature>
<dbReference type="GO" id="GO:0016020">
    <property type="term" value="C:membrane"/>
    <property type="evidence" value="ECO:0007669"/>
    <property type="project" value="UniProtKB-SubCell"/>
</dbReference>
<feature type="transmembrane region" description="Helical" evidence="7">
    <location>
        <begin position="39"/>
        <end position="62"/>
    </location>
</feature>
<evidence type="ECO:0000256" key="1">
    <source>
        <dbReference type="ARBA" id="ARBA00004141"/>
    </source>
</evidence>
<feature type="transmembrane region" description="Helical" evidence="7">
    <location>
        <begin position="228"/>
        <end position="258"/>
    </location>
</feature>
<sequence>MASSLRPDACATAMTDSPELFSLPVERGEESKGFSKRQWIFASVFGAAHFASAACISLQAPFYPEKAESKGVTPTEYGLVFGVFELTSFISSPLFGKLLDMVERTQDFLILSFAVRIVEALGAAASVTASFTIIATEFPETVATTFATLETFFGLGLIAGPTIGGILYQIGGYKTPFMVMGGVLITAAFITFLILPDVDHREDGEKGNRRVEGNHGGEGSRENAKDGIFSALIIPFFALSPTAVGGVFVVSGGMYVISAPLIGRLCDKRMIPAVVAICVGHAMISISFFVIGPAPFLPNIPTILWLSICGLAVHGFGVGLILVPGFVDGMTKAILGGLPEGVTTYAILSGLWASSFALGAFIGPSIGGVLFEILGFRTGSLAVVAIHIILEPQGKEIFQTCN</sequence>
<keyword evidence="9" id="KW-1185">Reference proteome</keyword>